<dbReference type="Gene3D" id="3.40.50.10490">
    <property type="entry name" value="Glucose-6-phosphate isomerase like protein, domain 1"/>
    <property type="match status" value="2"/>
</dbReference>
<dbReference type="InterPro" id="IPR046348">
    <property type="entry name" value="SIS_dom_sf"/>
</dbReference>
<dbReference type="InterPro" id="IPR023096">
    <property type="entry name" value="G6P_Isomerase_C"/>
</dbReference>
<dbReference type="InterPro" id="IPR018189">
    <property type="entry name" value="Phosphoglucose_isomerase_CS"/>
</dbReference>
<dbReference type="PANTHER" id="PTHR11469">
    <property type="entry name" value="GLUCOSE-6-PHOSPHATE ISOMERASE"/>
    <property type="match status" value="1"/>
</dbReference>
<dbReference type="GO" id="GO:0051156">
    <property type="term" value="P:glucose 6-phosphate metabolic process"/>
    <property type="evidence" value="ECO:0007669"/>
    <property type="project" value="TreeGrafter"/>
</dbReference>
<evidence type="ECO:0000256" key="6">
    <source>
        <dbReference type="ARBA" id="ARBA00029321"/>
    </source>
</evidence>
<keyword evidence="3 7" id="KW-0312">Gluconeogenesis</keyword>
<evidence type="ECO:0000256" key="8">
    <source>
        <dbReference type="RuleBase" id="RU000612"/>
    </source>
</evidence>
<dbReference type="InterPro" id="IPR035482">
    <property type="entry name" value="SIS_PGI_2"/>
</dbReference>
<keyword evidence="10" id="KW-1185">Reference proteome</keyword>
<dbReference type="PROSITE" id="PS00174">
    <property type="entry name" value="P_GLUCOSE_ISOMERASE_2"/>
    <property type="match status" value="1"/>
</dbReference>
<dbReference type="Pfam" id="PF00342">
    <property type="entry name" value="PGI"/>
    <property type="match status" value="1"/>
</dbReference>
<dbReference type="GO" id="GO:0004347">
    <property type="term" value="F:glucose-6-phosphate isomerase activity"/>
    <property type="evidence" value="ECO:0007669"/>
    <property type="project" value="UniProtKB-UniRule"/>
</dbReference>
<evidence type="ECO:0000256" key="3">
    <source>
        <dbReference type="ARBA" id="ARBA00022432"/>
    </source>
</evidence>
<dbReference type="PATRIC" id="fig|1565605.3.peg.1249"/>
<proteinExistence type="inferred from homology"/>
<reference evidence="9 10" key="1">
    <citation type="journal article" date="2015" name="Genome Announc.">
        <title>Complete Genome Sequence of a Novel Bacterium within the Family Rhodocyclaceae That Degrades Polycyclic Aromatic Hydrocarbons.</title>
        <authorList>
            <person name="Singleton D.R."/>
            <person name="Dickey A.N."/>
            <person name="Scholl E.H."/>
            <person name="Wright F.A."/>
            <person name="Aitken M.D."/>
        </authorList>
    </citation>
    <scope>NUCLEOTIDE SEQUENCE [LARGE SCALE GENOMIC DNA]</scope>
    <source>
        <strain evidence="10">PG1-Ca6</strain>
    </source>
</reference>
<dbReference type="HAMAP" id="MF_00473">
    <property type="entry name" value="G6P_isomerase"/>
    <property type="match status" value="1"/>
</dbReference>
<dbReference type="RefSeq" id="WP_202636494.1">
    <property type="nucleotide sequence ID" value="NZ_CP010554.1"/>
</dbReference>
<accession>A0A0C5J324</accession>
<comment type="function">
    <text evidence="7">Catalyzes the reversible isomerization of glucose-6-phosphate to fructose-6-phosphate.</text>
</comment>
<evidence type="ECO:0000256" key="4">
    <source>
        <dbReference type="ARBA" id="ARBA00023152"/>
    </source>
</evidence>
<dbReference type="GO" id="GO:0005829">
    <property type="term" value="C:cytosol"/>
    <property type="evidence" value="ECO:0007669"/>
    <property type="project" value="TreeGrafter"/>
</dbReference>
<evidence type="ECO:0000313" key="10">
    <source>
        <dbReference type="Proteomes" id="UP000061603"/>
    </source>
</evidence>
<evidence type="ECO:0000256" key="5">
    <source>
        <dbReference type="ARBA" id="ARBA00023235"/>
    </source>
</evidence>
<dbReference type="EMBL" id="CP010554">
    <property type="protein sequence ID" value="AJP49452.1"/>
    <property type="molecule type" value="Genomic_DNA"/>
</dbReference>
<comment type="catalytic activity">
    <reaction evidence="6 7 8">
        <text>alpha-D-glucose 6-phosphate = beta-D-fructose 6-phosphate</text>
        <dbReference type="Rhea" id="RHEA:11816"/>
        <dbReference type="ChEBI" id="CHEBI:57634"/>
        <dbReference type="ChEBI" id="CHEBI:58225"/>
        <dbReference type="EC" id="5.3.1.9"/>
    </reaction>
</comment>
<dbReference type="SUPFAM" id="SSF53697">
    <property type="entry name" value="SIS domain"/>
    <property type="match status" value="1"/>
</dbReference>
<dbReference type="CDD" id="cd05016">
    <property type="entry name" value="SIS_PGI_2"/>
    <property type="match status" value="1"/>
</dbReference>
<dbReference type="Proteomes" id="UP000061603">
    <property type="component" value="Chromosome"/>
</dbReference>
<keyword evidence="7" id="KW-0963">Cytoplasm</keyword>
<dbReference type="HOGENOM" id="CLU_017947_3_1_4"/>
<dbReference type="STRING" id="1565605.PG1C_05940"/>
<dbReference type="InterPro" id="IPR001672">
    <property type="entry name" value="G6P_Isomerase"/>
</dbReference>
<dbReference type="UniPathway" id="UPA00109">
    <property type="reaction ID" value="UER00181"/>
</dbReference>
<gene>
    <name evidence="7 9" type="primary">pgi</name>
    <name evidence="9" type="ORF">PG1C_05940</name>
</gene>
<feature type="active site" evidence="7">
    <location>
        <position position="528"/>
    </location>
</feature>
<dbReference type="PANTHER" id="PTHR11469:SF1">
    <property type="entry name" value="GLUCOSE-6-PHOSPHATE ISOMERASE"/>
    <property type="match status" value="1"/>
</dbReference>
<dbReference type="CDD" id="cd05015">
    <property type="entry name" value="SIS_PGI_1"/>
    <property type="match status" value="1"/>
</dbReference>
<evidence type="ECO:0000313" key="9">
    <source>
        <dbReference type="EMBL" id="AJP49452.1"/>
    </source>
</evidence>
<dbReference type="GO" id="GO:0006096">
    <property type="term" value="P:glycolytic process"/>
    <property type="evidence" value="ECO:0007669"/>
    <property type="project" value="UniProtKB-UniRule"/>
</dbReference>
<evidence type="ECO:0000256" key="2">
    <source>
        <dbReference type="ARBA" id="ARBA00006604"/>
    </source>
</evidence>
<comment type="subcellular location">
    <subcellularLocation>
        <location evidence="7">Cytoplasm</location>
    </subcellularLocation>
</comment>
<dbReference type="PROSITE" id="PS00765">
    <property type="entry name" value="P_GLUCOSE_ISOMERASE_1"/>
    <property type="match status" value="1"/>
</dbReference>
<protein>
    <recommendedName>
        <fullName evidence="7">Glucose-6-phosphate isomerase</fullName>
        <shortName evidence="7">GPI</shortName>
        <ecNumber evidence="7">5.3.1.9</ecNumber>
    </recommendedName>
    <alternativeName>
        <fullName evidence="7">Phosphoglucose isomerase</fullName>
        <shortName evidence="7">PGI</shortName>
    </alternativeName>
    <alternativeName>
        <fullName evidence="7">Phosphohexose isomerase</fullName>
        <shortName evidence="7">PHI</shortName>
    </alternativeName>
</protein>
<feature type="active site" evidence="7">
    <location>
        <position position="386"/>
    </location>
</feature>
<sequence length="561" mass="60753">MSLTTTPAWITLARLAETARSVHLRDLFAADAERFTRFSLREEGFLLDYSKQRVTTEIMASLHALWQIADGAQWIARMRAGDAINHTEGRAVLHTALRYNGSEPICDAGCNTGHDVMPDVRGVLDKMARFCNDIHQGHWRGATGERIRDVINIGIGGSDLGPKMASRALAAQHMPGITVHYVSNLDAAHLVTVLAKIDPARSLFIIASKTFTTQETMQNAISARVWLAAALGEAAVARHFVAVSTNLPAVAAFGIDPANAFEFWDWVGGRFSLWSAIGLPLALSIGMDNFRQFLAGGAAMDAHFFSAPAECNLPVTLALLDIWNTNFLGAETRALLPYSQSLELLPSYLQQLEMESNGKQVDRDGKTVAYATAPILWGEAGTNGQHAFYQLLHQGGRLVPCEFIALVEPDFTLPGHHTKLLAHCFAQSEALMRGKTLVEATAELATAVSPAPTSDGLKTFAAAVPSASLQLAPYKVFPGNQPSTTLLLPRLNPYTLGQLIALYEHKVFSLGVLWNLDSFDQWGVEYGKQLASRLLPMIEGRTAATGLDSSTAGLVAACHKP</sequence>
<dbReference type="GO" id="GO:0006094">
    <property type="term" value="P:gluconeogenesis"/>
    <property type="evidence" value="ECO:0007669"/>
    <property type="project" value="UniProtKB-UniRule"/>
</dbReference>
<dbReference type="PROSITE" id="PS51463">
    <property type="entry name" value="P_GLUCOSE_ISOMERASE_3"/>
    <property type="match status" value="1"/>
</dbReference>
<feature type="active site" description="Proton donor" evidence="7">
    <location>
        <position position="355"/>
    </location>
</feature>
<comment type="pathway">
    <text evidence="7">Carbohydrate biosynthesis; gluconeogenesis.</text>
</comment>
<name>A0A0C5J324_9PROT</name>
<dbReference type="PRINTS" id="PR00662">
    <property type="entry name" value="G6PISOMERASE"/>
</dbReference>
<dbReference type="GO" id="GO:0048029">
    <property type="term" value="F:monosaccharide binding"/>
    <property type="evidence" value="ECO:0007669"/>
    <property type="project" value="TreeGrafter"/>
</dbReference>
<evidence type="ECO:0000256" key="7">
    <source>
        <dbReference type="HAMAP-Rule" id="MF_00473"/>
    </source>
</evidence>
<comment type="pathway">
    <text evidence="1 7 8">Carbohydrate degradation; glycolysis; D-glyceraldehyde 3-phosphate and glycerone phosphate from D-glucose: step 2/4.</text>
</comment>
<keyword evidence="4 7" id="KW-0324">Glycolysis</keyword>
<dbReference type="KEGG" id="rbu:PG1C_05940"/>
<keyword evidence="5 7" id="KW-0413">Isomerase</keyword>
<dbReference type="UniPathway" id="UPA00138"/>
<dbReference type="NCBIfam" id="NF001211">
    <property type="entry name" value="PRK00179.1"/>
    <property type="match status" value="1"/>
</dbReference>
<organism evidence="9 10">
    <name type="scientific">Rugosibacter aromaticivorans</name>
    <dbReference type="NCBI Taxonomy" id="1565605"/>
    <lineage>
        <taxon>Bacteria</taxon>
        <taxon>Pseudomonadati</taxon>
        <taxon>Pseudomonadota</taxon>
        <taxon>Betaproteobacteria</taxon>
        <taxon>Nitrosomonadales</taxon>
        <taxon>Sterolibacteriaceae</taxon>
        <taxon>Rugosibacter</taxon>
    </lineage>
</organism>
<dbReference type="Gene3D" id="1.10.1390.10">
    <property type="match status" value="1"/>
</dbReference>
<evidence type="ECO:0000256" key="1">
    <source>
        <dbReference type="ARBA" id="ARBA00004926"/>
    </source>
</evidence>
<dbReference type="AlphaFoldDB" id="A0A0C5J324"/>
<dbReference type="EC" id="5.3.1.9" evidence="7"/>
<dbReference type="GO" id="GO:0097367">
    <property type="term" value="F:carbohydrate derivative binding"/>
    <property type="evidence" value="ECO:0007669"/>
    <property type="project" value="InterPro"/>
</dbReference>
<dbReference type="InterPro" id="IPR035476">
    <property type="entry name" value="SIS_PGI_1"/>
</dbReference>
<comment type="similarity">
    <text evidence="2 7 8">Belongs to the GPI family.</text>
</comment>